<feature type="transmembrane region" description="Helical" evidence="1">
    <location>
        <begin position="177"/>
        <end position="204"/>
    </location>
</feature>
<feature type="transmembrane region" description="Helical" evidence="1">
    <location>
        <begin position="64"/>
        <end position="84"/>
    </location>
</feature>
<dbReference type="NCBIfam" id="NF042915">
    <property type="entry name" value="MAB_1171c_fam"/>
    <property type="match status" value="1"/>
</dbReference>
<name>A0ABR4S5M7_9ACTN</name>
<evidence type="ECO:0000313" key="3">
    <source>
        <dbReference type="EMBL" id="KDR60953.1"/>
    </source>
</evidence>
<reference evidence="3 4" key="1">
    <citation type="submission" date="2014-03" db="EMBL/GenBank/DDBJ databases">
        <title>Genome Sequence of Streptomyces wadayamensis A23 strain, an endophytic actinobacteria from Citrus reticulata.</title>
        <authorList>
            <person name="de Oliveira L.G."/>
            <person name="Tormet G.D."/>
            <person name="Marcon J."/>
            <person name="Samborsky M."/>
            <person name="Araujo W.L."/>
            <person name="de Azevedo J.L."/>
        </authorList>
    </citation>
    <scope>NUCLEOTIDE SEQUENCE [LARGE SCALE GENOMIC DNA]</scope>
    <source>
        <strain evidence="3 4">A23</strain>
    </source>
</reference>
<feature type="domain" description="DUF6545" evidence="2">
    <location>
        <begin position="246"/>
        <end position="375"/>
    </location>
</feature>
<evidence type="ECO:0000313" key="4">
    <source>
        <dbReference type="Proteomes" id="UP000027443"/>
    </source>
</evidence>
<evidence type="ECO:0000259" key="2">
    <source>
        <dbReference type="Pfam" id="PF20182"/>
    </source>
</evidence>
<sequence>MELFLVLPVAALVWKIYQLTQRPGDRPLRFVTLCLLCATLSYPLAMPGGASGMDAVAGHGAAKIMQNVLLLFTVYSLMCFYLFSAEAPGARRRARVEAGVALAVAVTITLAAVTVPHEMFAGSFATADMAVPQIATFYAGAGLYLMYALGTAAWWTRRYAGMSRRPHSTGLWVTATGLWVTATGLGLMAVACAVRAVFVGVRWAGGTVPHPVMTSVAKLLVVSILLFVAGITYSGARARVASLRIWLRHRRAYRRLAPLWELLATAYPENVLRPASQALFDRWRARGVHRRYHRRMVECRDGLVDISPYLVGEDEDPAVLGGAGAADLAARLRRASVRIGGGVPAPRRAVPVAIGLGPDRHADVSELIAVSDALRNTEETS</sequence>
<dbReference type="RefSeq" id="WP_049978525.1">
    <property type="nucleotide sequence ID" value="NZ_JHDU01000036.1"/>
</dbReference>
<accession>A0ABR4S5M7</accession>
<dbReference type="Proteomes" id="UP000027443">
    <property type="component" value="Unassembled WGS sequence"/>
</dbReference>
<evidence type="ECO:0000256" key="1">
    <source>
        <dbReference type="SAM" id="Phobius"/>
    </source>
</evidence>
<dbReference type="Pfam" id="PF20182">
    <property type="entry name" value="DUF6545"/>
    <property type="match status" value="1"/>
</dbReference>
<keyword evidence="1" id="KW-0472">Membrane</keyword>
<keyword evidence="4" id="KW-1185">Reference proteome</keyword>
<feature type="transmembrane region" description="Helical" evidence="1">
    <location>
        <begin position="135"/>
        <end position="156"/>
    </location>
</feature>
<protein>
    <recommendedName>
        <fullName evidence="2">DUF6545 domain-containing protein</fullName>
    </recommendedName>
</protein>
<feature type="transmembrane region" description="Helical" evidence="1">
    <location>
        <begin position="216"/>
        <end position="236"/>
    </location>
</feature>
<keyword evidence="1" id="KW-1133">Transmembrane helix</keyword>
<dbReference type="InterPro" id="IPR046675">
    <property type="entry name" value="DUF6545"/>
</dbReference>
<feature type="transmembrane region" description="Helical" evidence="1">
    <location>
        <begin position="96"/>
        <end position="115"/>
    </location>
</feature>
<keyword evidence="1" id="KW-0812">Transmembrane</keyword>
<gene>
    <name evidence="3" type="ORF">DC60_02935</name>
</gene>
<comment type="caution">
    <text evidence="3">The sequence shown here is derived from an EMBL/GenBank/DDBJ whole genome shotgun (WGS) entry which is preliminary data.</text>
</comment>
<dbReference type="InterPro" id="IPR050039">
    <property type="entry name" value="MAB_1171c-like"/>
</dbReference>
<dbReference type="EMBL" id="JHDU01000036">
    <property type="protein sequence ID" value="KDR60953.1"/>
    <property type="molecule type" value="Genomic_DNA"/>
</dbReference>
<proteinExistence type="predicted"/>
<feature type="transmembrane region" description="Helical" evidence="1">
    <location>
        <begin position="27"/>
        <end position="44"/>
    </location>
</feature>
<organism evidence="3 4">
    <name type="scientific">Streptomyces wadayamensis</name>
    <dbReference type="NCBI Taxonomy" id="141454"/>
    <lineage>
        <taxon>Bacteria</taxon>
        <taxon>Bacillati</taxon>
        <taxon>Actinomycetota</taxon>
        <taxon>Actinomycetes</taxon>
        <taxon>Kitasatosporales</taxon>
        <taxon>Streptomycetaceae</taxon>
        <taxon>Streptomyces</taxon>
    </lineage>
</organism>